<evidence type="ECO:0000313" key="2">
    <source>
        <dbReference type="EMBL" id="KAL0917411.1"/>
    </source>
</evidence>
<dbReference type="InterPro" id="IPR000566">
    <property type="entry name" value="Lipocln_cytosolic_FA-bd_dom"/>
</dbReference>
<accession>A0ABD0V4E7</accession>
<dbReference type="InterPro" id="IPR012674">
    <property type="entry name" value="Calycin"/>
</dbReference>
<dbReference type="Pfam" id="PF08212">
    <property type="entry name" value="Lipocalin_2"/>
    <property type="match status" value="1"/>
</dbReference>
<dbReference type="AlphaFoldDB" id="A0ABD0V4E7"/>
<dbReference type="SUPFAM" id="SSF50814">
    <property type="entry name" value="Lipocalins"/>
    <property type="match status" value="1"/>
</dbReference>
<gene>
    <name evidence="2" type="ORF">M5K25_012469</name>
</gene>
<organism evidence="2 3">
    <name type="scientific">Dendrobium thyrsiflorum</name>
    <name type="common">Pinecone-like raceme dendrobium</name>
    <name type="synonym">Orchid</name>
    <dbReference type="NCBI Taxonomy" id="117978"/>
    <lineage>
        <taxon>Eukaryota</taxon>
        <taxon>Viridiplantae</taxon>
        <taxon>Streptophyta</taxon>
        <taxon>Embryophyta</taxon>
        <taxon>Tracheophyta</taxon>
        <taxon>Spermatophyta</taxon>
        <taxon>Magnoliopsida</taxon>
        <taxon>Liliopsida</taxon>
        <taxon>Asparagales</taxon>
        <taxon>Orchidaceae</taxon>
        <taxon>Epidendroideae</taxon>
        <taxon>Malaxideae</taxon>
        <taxon>Dendrobiinae</taxon>
        <taxon>Dendrobium</taxon>
    </lineage>
</organism>
<dbReference type="InterPro" id="IPR055280">
    <property type="entry name" value="TIC32"/>
</dbReference>
<dbReference type="PANTHER" id="PTHR48476">
    <property type="entry name" value="SHORT-CHAIN DEHYDROGENASE TIC 32, CHLOROPLASTIC-LIKE"/>
    <property type="match status" value="1"/>
</dbReference>
<comment type="caution">
    <text evidence="2">The sequence shown here is derived from an EMBL/GenBank/DDBJ whole genome shotgun (WGS) entry which is preliminary data.</text>
</comment>
<dbReference type="InterPro" id="IPR022272">
    <property type="entry name" value="Lipocalin_CS"/>
</dbReference>
<dbReference type="EMBL" id="JANQDX010000010">
    <property type="protein sequence ID" value="KAL0917411.1"/>
    <property type="molecule type" value="Genomic_DNA"/>
</dbReference>
<evidence type="ECO:0000259" key="1">
    <source>
        <dbReference type="Pfam" id="PF08212"/>
    </source>
</evidence>
<keyword evidence="3" id="KW-1185">Reference proteome</keyword>
<dbReference type="InterPro" id="IPR036291">
    <property type="entry name" value="NAD(P)-bd_dom_sf"/>
</dbReference>
<dbReference type="PROSITE" id="PS00213">
    <property type="entry name" value="LIPOCALIN"/>
    <property type="match status" value="1"/>
</dbReference>
<dbReference type="InterPro" id="IPR002347">
    <property type="entry name" value="SDR_fam"/>
</dbReference>
<dbReference type="Gene3D" id="3.40.50.720">
    <property type="entry name" value="NAD(P)-binding Rossmann-like Domain"/>
    <property type="match status" value="1"/>
</dbReference>
<dbReference type="Proteomes" id="UP001552299">
    <property type="component" value="Unassembled WGS sequence"/>
</dbReference>
<feature type="domain" description="Lipocalin/cytosolic fatty-acid binding" evidence="1">
    <location>
        <begin position="400"/>
        <end position="560"/>
    </location>
</feature>
<name>A0ABD0V4E7_DENTH</name>
<protein>
    <recommendedName>
        <fullName evidence="1">Lipocalin/cytosolic fatty-acid binding domain-containing protein</fullName>
    </recommendedName>
</protein>
<dbReference type="Pfam" id="PF00106">
    <property type="entry name" value="adh_short"/>
    <property type="match status" value="1"/>
</dbReference>
<sequence length="617" mass="69184">MSSSPIENGNNLESMQVLRGAVMPLAIRSVDGFPSNAYHWVDGSHLNLHLYHVLLETCFDHEEGSIINEKFESNLFVQTALIDMYASQLVARLTYKMFEDLLKRNVVVDDISLWNAILQGASSGIGTKTARMLALRGVHVILVVRNIFVDNNVKEMILKEIPIAKVNALELDLRSMAFASEIATNFNFLNLPLNILINNLGVGMSSFMLSQDSIEMNFVTNHIGHFLLTNLLLKNMKVTASKGGMEERIVIAASEAYKFSYRQGIGFDKINEKFEFNGFAAYGLEDDSFVHNSLLWSNAKLRRKCSKKGKRSFRCSVQETACNNDDVSRNLFSGFAASIMFLSLPNQVAALELSGPQNFFQLANALDSSALFKGDESQDQGSQMMMMMMRGMTVKNFDPVRYSGRWFEVASLKRGFAGQGQEDCHCTQGVYSFDAETLSIQVDTFCVHGGPDGYITGIRGKVQCLSLENMEKAETDLEMKEIIKEKCFLRFPTLPFIPKEPYDVIATDYDNFSLVSGAKDKSFVQIYSRRPDPGPAFISKYKSYLADLGYDPNKIKDTPQDCQVMSSAQLALMMSRTGMKEALTNQFPDLELKAPIAINPFTSIFDTLKKLLQLYFK</sequence>
<dbReference type="Gene3D" id="2.40.128.20">
    <property type="match status" value="1"/>
</dbReference>
<proteinExistence type="predicted"/>
<dbReference type="SUPFAM" id="SSF51735">
    <property type="entry name" value="NAD(P)-binding Rossmann-fold domains"/>
    <property type="match status" value="1"/>
</dbReference>
<dbReference type="PANTHER" id="PTHR48476:SF1">
    <property type="entry name" value="SHORT-CHAIN DEHYDROGENASE TIC 32, CHLOROPLASTIC-LIKE"/>
    <property type="match status" value="1"/>
</dbReference>
<reference evidence="2 3" key="1">
    <citation type="journal article" date="2024" name="Plant Biotechnol. J.">
        <title>Dendrobium thyrsiflorum genome and its molecular insights into genes involved in important horticultural traits.</title>
        <authorList>
            <person name="Chen B."/>
            <person name="Wang J.Y."/>
            <person name="Zheng P.J."/>
            <person name="Li K.L."/>
            <person name="Liang Y.M."/>
            <person name="Chen X.F."/>
            <person name="Zhang C."/>
            <person name="Zhao X."/>
            <person name="He X."/>
            <person name="Zhang G.Q."/>
            <person name="Liu Z.J."/>
            <person name="Xu Q."/>
        </authorList>
    </citation>
    <scope>NUCLEOTIDE SEQUENCE [LARGE SCALE GENOMIC DNA]</scope>
    <source>
        <strain evidence="2">GZMU011</strain>
    </source>
</reference>
<evidence type="ECO:0000313" key="3">
    <source>
        <dbReference type="Proteomes" id="UP001552299"/>
    </source>
</evidence>